<organism evidence="3 4">
    <name type="scientific">Parachaetomium inaequale</name>
    <dbReference type="NCBI Taxonomy" id="2588326"/>
    <lineage>
        <taxon>Eukaryota</taxon>
        <taxon>Fungi</taxon>
        <taxon>Dikarya</taxon>
        <taxon>Ascomycota</taxon>
        <taxon>Pezizomycotina</taxon>
        <taxon>Sordariomycetes</taxon>
        <taxon>Sordariomycetidae</taxon>
        <taxon>Sordariales</taxon>
        <taxon>Chaetomiaceae</taxon>
        <taxon>Parachaetomium</taxon>
    </lineage>
</organism>
<evidence type="ECO:0000256" key="2">
    <source>
        <dbReference type="SAM" id="Phobius"/>
    </source>
</evidence>
<feature type="region of interest" description="Disordered" evidence="1">
    <location>
        <begin position="1"/>
        <end position="46"/>
    </location>
</feature>
<name>A0AAN6PC07_9PEZI</name>
<dbReference type="AlphaFoldDB" id="A0AAN6PC07"/>
<proteinExistence type="predicted"/>
<reference evidence="4" key="1">
    <citation type="journal article" date="2023" name="Mol. Phylogenet. Evol.">
        <title>Genome-scale phylogeny and comparative genomics of the fungal order Sordariales.</title>
        <authorList>
            <person name="Hensen N."/>
            <person name="Bonometti L."/>
            <person name="Westerberg I."/>
            <person name="Brannstrom I.O."/>
            <person name="Guillou S."/>
            <person name="Cros-Aarteil S."/>
            <person name="Calhoun S."/>
            <person name="Haridas S."/>
            <person name="Kuo A."/>
            <person name="Mondo S."/>
            <person name="Pangilinan J."/>
            <person name="Riley R."/>
            <person name="LaButti K."/>
            <person name="Andreopoulos B."/>
            <person name="Lipzen A."/>
            <person name="Chen C."/>
            <person name="Yan M."/>
            <person name="Daum C."/>
            <person name="Ng V."/>
            <person name="Clum A."/>
            <person name="Steindorff A."/>
            <person name="Ohm R.A."/>
            <person name="Martin F."/>
            <person name="Silar P."/>
            <person name="Natvig D.O."/>
            <person name="Lalanne C."/>
            <person name="Gautier V."/>
            <person name="Ament-Velasquez S.L."/>
            <person name="Kruys A."/>
            <person name="Hutchinson M.I."/>
            <person name="Powell A.J."/>
            <person name="Barry K."/>
            <person name="Miller A.N."/>
            <person name="Grigoriev I.V."/>
            <person name="Debuchy R."/>
            <person name="Gladieux P."/>
            <person name="Hiltunen Thoren M."/>
            <person name="Johannesson H."/>
        </authorList>
    </citation>
    <scope>NUCLEOTIDE SEQUENCE [LARGE SCALE GENOMIC DNA]</scope>
    <source>
        <strain evidence="4">CBS 284.82</strain>
    </source>
</reference>
<keyword evidence="2" id="KW-0812">Transmembrane</keyword>
<feature type="transmembrane region" description="Helical" evidence="2">
    <location>
        <begin position="58"/>
        <end position="78"/>
    </location>
</feature>
<comment type="caution">
    <text evidence="3">The sequence shown here is derived from an EMBL/GenBank/DDBJ whole genome shotgun (WGS) entry which is preliminary data.</text>
</comment>
<sequence length="260" mass="28282">MGHDEEAKSMPQAQAPVPTSAPEINEASPALGSPEPESTHNDTKAKPPIWSIYGNANLFALLRWLFSLPMLGSAAWIVSREAAPSTSWIALPWAGYSIACASLHILLLPHRAAQPRSHTNPLPPRPYMAGLVASPVLLLLGFATGAAVLALTRSHFNERDPTGTAMCGKGASRRECHPQTVEADVFDISCVCFAFTLAALLCSLKQCYEVLYRLGRNTYTGEEIQAQHVRVSKAVNKATFSSIMKDEFGGWWRRIRGRAA</sequence>
<feature type="transmembrane region" description="Helical" evidence="2">
    <location>
        <begin position="127"/>
        <end position="151"/>
    </location>
</feature>
<feature type="transmembrane region" description="Helical" evidence="2">
    <location>
        <begin position="90"/>
        <end position="107"/>
    </location>
</feature>
<gene>
    <name evidence="3" type="ORF">C8A01DRAFT_38935</name>
</gene>
<keyword evidence="2" id="KW-1133">Transmembrane helix</keyword>
<dbReference type="Proteomes" id="UP001303115">
    <property type="component" value="Unassembled WGS sequence"/>
</dbReference>
<evidence type="ECO:0000313" key="4">
    <source>
        <dbReference type="Proteomes" id="UP001303115"/>
    </source>
</evidence>
<evidence type="ECO:0000256" key="1">
    <source>
        <dbReference type="SAM" id="MobiDB-lite"/>
    </source>
</evidence>
<dbReference type="EMBL" id="MU854473">
    <property type="protein sequence ID" value="KAK4034582.1"/>
    <property type="molecule type" value="Genomic_DNA"/>
</dbReference>
<evidence type="ECO:0000313" key="3">
    <source>
        <dbReference type="EMBL" id="KAK4034582.1"/>
    </source>
</evidence>
<accession>A0AAN6PC07</accession>
<keyword evidence="4" id="KW-1185">Reference proteome</keyword>
<keyword evidence="2" id="KW-0472">Membrane</keyword>
<protein>
    <submittedName>
        <fullName evidence="3">Uncharacterized protein</fullName>
    </submittedName>
</protein>